<dbReference type="AlphaFoldDB" id="A0A5A7P2P6"/>
<evidence type="ECO:0000313" key="2">
    <source>
        <dbReference type="Proteomes" id="UP000325081"/>
    </source>
</evidence>
<keyword evidence="2" id="KW-1185">Reference proteome</keyword>
<dbReference type="EMBL" id="BKCP01001225">
    <property type="protein sequence ID" value="GER26867.1"/>
    <property type="molecule type" value="Genomic_DNA"/>
</dbReference>
<evidence type="ECO:0000313" key="1">
    <source>
        <dbReference type="EMBL" id="GER26867.1"/>
    </source>
</evidence>
<proteinExistence type="predicted"/>
<comment type="caution">
    <text evidence="1">The sequence shown here is derived from an EMBL/GenBank/DDBJ whole genome shotgun (WGS) entry which is preliminary data.</text>
</comment>
<accession>A0A5A7P2P6</accession>
<organism evidence="1 2">
    <name type="scientific">Striga asiatica</name>
    <name type="common">Asiatic witchweed</name>
    <name type="synonym">Buchnera asiatica</name>
    <dbReference type="NCBI Taxonomy" id="4170"/>
    <lineage>
        <taxon>Eukaryota</taxon>
        <taxon>Viridiplantae</taxon>
        <taxon>Streptophyta</taxon>
        <taxon>Embryophyta</taxon>
        <taxon>Tracheophyta</taxon>
        <taxon>Spermatophyta</taxon>
        <taxon>Magnoliopsida</taxon>
        <taxon>eudicotyledons</taxon>
        <taxon>Gunneridae</taxon>
        <taxon>Pentapetalae</taxon>
        <taxon>asterids</taxon>
        <taxon>lamiids</taxon>
        <taxon>Lamiales</taxon>
        <taxon>Orobanchaceae</taxon>
        <taxon>Buchnereae</taxon>
        <taxon>Striga</taxon>
    </lineage>
</organism>
<protein>
    <submittedName>
        <fullName evidence="1">Uncharacterized protein</fullName>
    </submittedName>
</protein>
<gene>
    <name evidence="1" type="ORF">STAS_02526</name>
</gene>
<sequence length="176" mass="19738">MLSLVNQSFFWARNTISSPSWPLSKLESAVAIASQCNAVKYFLTKSTTDCLSRMITKPVGLRIRSISSSRAAANEPKFAFISIMLRIVSDEIFGLKRLHNPPTHTLDQRTHLFPYPQILFILCVCFWRRVCKIASGPKKPVELEKENPIPLEPINPTTRTVGKFEGSAGIREAFGT</sequence>
<name>A0A5A7P2P6_STRAF</name>
<reference evidence="2" key="1">
    <citation type="journal article" date="2019" name="Curr. Biol.">
        <title>Genome Sequence of Striga asiatica Provides Insight into the Evolution of Plant Parasitism.</title>
        <authorList>
            <person name="Yoshida S."/>
            <person name="Kim S."/>
            <person name="Wafula E.K."/>
            <person name="Tanskanen J."/>
            <person name="Kim Y.M."/>
            <person name="Honaas L."/>
            <person name="Yang Z."/>
            <person name="Spallek T."/>
            <person name="Conn C.E."/>
            <person name="Ichihashi Y."/>
            <person name="Cheong K."/>
            <person name="Cui S."/>
            <person name="Der J.P."/>
            <person name="Gundlach H."/>
            <person name="Jiao Y."/>
            <person name="Hori C."/>
            <person name="Ishida J.K."/>
            <person name="Kasahara H."/>
            <person name="Kiba T."/>
            <person name="Kim M.S."/>
            <person name="Koo N."/>
            <person name="Laohavisit A."/>
            <person name="Lee Y.H."/>
            <person name="Lumba S."/>
            <person name="McCourt P."/>
            <person name="Mortimer J.C."/>
            <person name="Mutuku J.M."/>
            <person name="Nomura T."/>
            <person name="Sasaki-Sekimoto Y."/>
            <person name="Seto Y."/>
            <person name="Wang Y."/>
            <person name="Wakatake T."/>
            <person name="Sakakibara H."/>
            <person name="Demura T."/>
            <person name="Yamaguchi S."/>
            <person name="Yoneyama K."/>
            <person name="Manabe R.I."/>
            <person name="Nelson D.C."/>
            <person name="Schulman A.H."/>
            <person name="Timko M.P."/>
            <person name="dePamphilis C.W."/>
            <person name="Choi D."/>
            <person name="Shirasu K."/>
        </authorList>
    </citation>
    <scope>NUCLEOTIDE SEQUENCE [LARGE SCALE GENOMIC DNA]</scope>
    <source>
        <strain evidence="2">cv. UVA1</strain>
    </source>
</reference>
<dbReference type="Proteomes" id="UP000325081">
    <property type="component" value="Unassembled WGS sequence"/>
</dbReference>